<dbReference type="PATRIC" id="fig|135735.6.peg.2487"/>
<reference evidence="3" key="2">
    <citation type="submission" date="2015-06" db="EMBL/GenBank/DDBJ databases">
        <title>Genome Sequence of Bacillus endophyticus and Analysis of its Companion Mechanism in the Ketogulonigenium vulgare-Bacillus strain Consortium.</title>
        <authorList>
            <person name="Jia N."/>
            <person name="Du J."/>
            <person name="Ding M.-Z."/>
            <person name="Gao F."/>
            <person name="Yuan Y.-J."/>
        </authorList>
    </citation>
    <scope>NUCLEOTIDE SEQUENCE [LARGE SCALE GENOMIC DNA]</scope>
    <source>
        <strain evidence="3">Hbe603</strain>
    </source>
</reference>
<sequence>MQTMSISEFINKEATLGVAPNLTFFDWILHPLQTTKEHGADAIYNLIDPFLDIVLVMSQPIASIILTTAGLLLIVGMKGKCIKWMTTTSLAYVCIQLLPMLLKAMLYSLAQY</sequence>
<dbReference type="Proteomes" id="UP000036202">
    <property type="component" value="Chromosome"/>
</dbReference>
<dbReference type="KEGG" id="beo:BEH_11870"/>
<feature type="transmembrane region" description="Helical" evidence="1">
    <location>
        <begin position="89"/>
        <end position="110"/>
    </location>
</feature>
<evidence type="ECO:0000256" key="1">
    <source>
        <dbReference type="SAM" id="Phobius"/>
    </source>
</evidence>
<dbReference type="AlphaFoldDB" id="A0A0H4KGN7"/>
<keyword evidence="1" id="KW-1133">Transmembrane helix</keyword>
<feature type="transmembrane region" description="Helical" evidence="1">
    <location>
        <begin position="53"/>
        <end position="77"/>
    </location>
</feature>
<evidence type="ECO:0000313" key="3">
    <source>
        <dbReference type="Proteomes" id="UP000036202"/>
    </source>
</evidence>
<organism evidence="2 3">
    <name type="scientific">Priestia filamentosa</name>
    <dbReference type="NCBI Taxonomy" id="1402861"/>
    <lineage>
        <taxon>Bacteria</taxon>
        <taxon>Bacillati</taxon>
        <taxon>Bacillota</taxon>
        <taxon>Bacilli</taxon>
        <taxon>Bacillales</taxon>
        <taxon>Bacillaceae</taxon>
        <taxon>Priestia</taxon>
    </lineage>
</organism>
<name>A0A0H4KGN7_9BACI</name>
<reference evidence="2 3" key="1">
    <citation type="journal article" date="2015" name="PLoS ONE">
        <title>Genome Sequence of Bacillus endophyticus and Analysis of Its Companion Mechanism in the Ketogulonigenium vulgare-Bacillus Strain Consortium.</title>
        <authorList>
            <person name="Jia N."/>
            <person name="Du J."/>
            <person name="Ding M.Z."/>
            <person name="Gao F."/>
            <person name="Yuan Y.J."/>
        </authorList>
    </citation>
    <scope>NUCLEOTIDE SEQUENCE [LARGE SCALE GENOMIC DNA]</scope>
    <source>
        <strain evidence="2 3">Hbe603</strain>
    </source>
</reference>
<dbReference type="OrthoDB" id="2454059at2"/>
<keyword evidence="1" id="KW-0812">Transmembrane</keyword>
<accession>A0A0H4KGN7</accession>
<evidence type="ECO:0000313" key="2">
    <source>
        <dbReference type="EMBL" id="AKO92725.1"/>
    </source>
</evidence>
<keyword evidence="1" id="KW-0472">Membrane</keyword>
<dbReference type="RefSeq" id="WP_046217285.1">
    <property type="nucleotide sequence ID" value="NZ_CP011974.1"/>
</dbReference>
<dbReference type="EMBL" id="CP011974">
    <property type="protein sequence ID" value="AKO92725.1"/>
    <property type="molecule type" value="Genomic_DNA"/>
</dbReference>
<keyword evidence="3" id="KW-1185">Reference proteome</keyword>
<gene>
    <name evidence="2" type="ORF">BEH_11870</name>
</gene>
<proteinExistence type="predicted"/>
<protein>
    <submittedName>
        <fullName evidence="2">Uncharacterized protein</fullName>
    </submittedName>
</protein>